<dbReference type="InterPro" id="IPR011009">
    <property type="entry name" value="Kinase-like_dom_sf"/>
</dbReference>
<organism evidence="3 4">
    <name type="scientific">Prunus armeniaca</name>
    <name type="common">Apricot</name>
    <name type="synonym">Armeniaca vulgaris</name>
    <dbReference type="NCBI Taxonomy" id="36596"/>
    <lineage>
        <taxon>Eukaryota</taxon>
        <taxon>Viridiplantae</taxon>
        <taxon>Streptophyta</taxon>
        <taxon>Embryophyta</taxon>
        <taxon>Tracheophyta</taxon>
        <taxon>Spermatophyta</taxon>
        <taxon>Magnoliopsida</taxon>
        <taxon>eudicotyledons</taxon>
        <taxon>Gunneridae</taxon>
        <taxon>Pentapetalae</taxon>
        <taxon>rosids</taxon>
        <taxon>fabids</taxon>
        <taxon>Rosales</taxon>
        <taxon>Rosaceae</taxon>
        <taxon>Amygdaloideae</taxon>
        <taxon>Amygdaleae</taxon>
        <taxon>Prunus</taxon>
    </lineage>
</organism>
<dbReference type="OrthoDB" id="1103805at2759"/>
<dbReference type="GO" id="GO:0005524">
    <property type="term" value="F:ATP binding"/>
    <property type="evidence" value="ECO:0007669"/>
    <property type="project" value="UniProtKB-KW"/>
</dbReference>
<gene>
    <name evidence="3" type="ORF">ORAREDHAP_LOCUS50122</name>
</gene>
<evidence type="ECO:0008006" key="5">
    <source>
        <dbReference type="Google" id="ProtNLM"/>
    </source>
</evidence>
<evidence type="ECO:0000256" key="1">
    <source>
        <dbReference type="ARBA" id="ARBA00022741"/>
    </source>
</evidence>
<dbReference type="PANTHER" id="PTHR27001:SF931">
    <property type="entry name" value="OS11G0664100 PROTEIN"/>
    <property type="match status" value="1"/>
</dbReference>
<keyword evidence="2" id="KW-0067">ATP-binding</keyword>
<accession>A0A6J5YBY9</accession>
<name>A0A6J5YBY9_PRUAR</name>
<dbReference type="AlphaFoldDB" id="A0A6J5YBY9"/>
<evidence type="ECO:0000313" key="3">
    <source>
        <dbReference type="EMBL" id="CAB4321054.1"/>
    </source>
</evidence>
<keyword evidence="1" id="KW-0547">Nucleotide-binding</keyword>
<evidence type="ECO:0000256" key="2">
    <source>
        <dbReference type="ARBA" id="ARBA00022840"/>
    </source>
</evidence>
<sequence length="116" mass="13074">MESDVEDGVRGTIGYLDPAYMRSGRISEKTDVYSFGVLLCVLLTGRRAWLDIMHIEDYTAIDDVKSHAYQLQAIVDPKISEEVGGNEQVEDQLHDFLELALSCIQERIGEGHIWGM</sequence>
<dbReference type="PANTHER" id="PTHR27001">
    <property type="entry name" value="OS01G0253100 PROTEIN"/>
    <property type="match status" value="1"/>
</dbReference>
<proteinExistence type="predicted"/>
<dbReference type="SUPFAM" id="SSF56112">
    <property type="entry name" value="Protein kinase-like (PK-like)"/>
    <property type="match status" value="1"/>
</dbReference>
<dbReference type="EMBL" id="CAEKKB010000008">
    <property type="protein sequence ID" value="CAB4321054.1"/>
    <property type="molecule type" value="Genomic_DNA"/>
</dbReference>
<keyword evidence="4" id="KW-1185">Reference proteome</keyword>
<protein>
    <recommendedName>
        <fullName evidence="5">Protein kinase domain-containing protein</fullName>
    </recommendedName>
</protein>
<dbReference type="Proteomes" id="UP000507245">
    <property type="component" value="Unassembled WGS sequence"/>
</dbReference>
<reference evidence="4" key="1">
    <citation type="journal article" date="2020" name="Genome Biol.">
        <title>Gamete binning: chromosome-level and haplotype-resolved genome assembly enabled by high-throughput single-cell sequencing of gamete genomes.</title>
        <authorList>
            <person name="Campoy J.A."/>
            <person name="Sun H."/>
            <person name="Goel M."/>
            <person name="Jiao W.-B."/>
            <person name="Folz-Donahue K."/>
            <person name="Wang N."/>
            <person name="Rubio M."/>
            <person name="Liu C."/>
            <person name="Kukat C."/>
            <person name="Ruiz D."/>
            <person name="Huettel B."/>
            <person name="Schneeberger K."/>
        </authorList>
    </citation>
    <scope>NUCLEOTIDE SEQUENCE [LARGE SCALE GENOMIC DNA]</scope>
    <source>
        <strain evidence="4">cv. Rojo Pasion</strain>
    </source>
</reference>
<dbReference type="Gene3D" id="1.10.510.10">
    <property type="entry name" value="Transferase(Phosphotransferase) domain 1"/>
    <property type="match status" value="1"/>
</dbReference>
<evidence type="ECO:0000313" key="4">
    <source>
        <dbReference type="Proteomes" id="UP000507245"/>
    </source>
</evidence>
<dbReference type="GO" id="GO:0005886">
    <property type="term" value="C:plasma membrane"/>
    <property type="evidence" value="ECO:0007669"/>
    <property type="project" value="TreeGrafter"/>
</dbReference>